<accession>A0A076FE92</accession>
<proteinExistence type="predicted"/>
<dbReference type="KEGG" id="caj:CIG1485E_0298"/>
<dbReference type="Proteomes" id="UP000028486">
    <property type="component" value="Chromosome"/>
</dbReference>
<reference evidence="2" key="1">
    <citation type="journal article" date="2014" name="Genome Announc.">
        <title>Complete Genome Sequence of Campylobacter iguaniorum Strain 1485ET, Isolated from a Bearded Dragon (Pogona vitticeps).</title>
        <authorList>
            <person name="Gilbert M.J."/>
            <person name="Miller W.G."/>
            <person name="Yee E."/>
            <person name="Kik M."/>
            <person name="Wagenaar J.A."/>
            <person name="Duim B."/>
        </authorList>
    </citation>
    <scope>NUCLEOTIDE SEQUENCE [LARGE SCALE GENOMIC DNA]</scope>
    <source>
        <strain evidence="2">1485E</strain>
    </source>
</reference>
<gene>
    <name evidence="1" type="ORF">CIG1485E_0298</name>
</gene>
<dbReference type="RefSeq" id="WP_038452941.1">
    <property type="nucleotide sequence ID" value="NZ_CP009043.1"/>
</dbReference>
<evidence type="ECO:0000313" key="1">
    <source>
        <dbReference type="EMBL" id="AII14169.1"/>
    </source>
</evidence>
<dbReference type="eggNOG" id="ENOG5032D3P">
    <property type="taxonomic scope" value="Bacteria"/>
</dbReference>
<dbReference type="STRING" id="1244531.CIG2463D_0303"/>
<dbReference type="OrthoDB" id="5359418at2"/>
<dbReference type="AlphaFoldDB" id="A0A076FE92"/>
<evidence type="ECO:0000313" key="2">
    <source>
        <dbReference type="Proteomes" id="UP000028486"/>
    </source>
</evidence>
<name>A0A076FE92_9BACT</name>
<organism evidence="1 2">
    <name type="scientific">Campylobacter iguaniorum</name>
    <dbReference type="NCBI Taxonomy" id="1244531"/>
    <lineage>
        <taxon>Bacteria</taxon>
        <taxon>Pseudomonadati</taxon>
        <taxon>Campylobacterota</taxon>
        <taxon>Epsilonproteobacteria</taxon>
        <taxon>Campylobacterales</taxon>
        <taxon>Campylobacteraceae</taxon>
        <taxon>Campylobacter</taxon>
    </lineage>
</organism>
<dbReference type="EMBL" id="CP009043">
    <property type="protein sequence ID" value="AII14169.1"/>
    <property type="molecule type" value="Genomic_DNA"/>
</dbReference>
<sequence length="86" mass="9399">MRKIFVLISVCGAFFGGDLKLDFVSGDGLNLMINSKNYLALEKPCAGWKTGDEIEIIDGDKNAKCLEAVVLNLKTKTTCRLLCDAK</sequence>
<keyword evidence="2" id="KW-1185">Reference proteome</keyword>
<protein>
    <submittedName>
        <fullName evidence="1">Uncharacterized protein</fullName>
    </submittedName>
</protein>
<dbReference type="HOGENOM" id="CLU_2492023_0_0_7"/>